<evidence type="ECO:0000313" key="3">
    <source>
        <dbReference type="EMBL" id="MBB3222513.1"/>
    </source>
</evidence>
<evidence type="ECO:0000313" key="5">
    <source>
        <dbReference type="Proteomes" id="UP000298763"/>
    </source>
</evidence>
<dbReference type="Proteomes" id="UP000298763">
    <property type="component" value="Chromosome"/>
</dbReference>
<dbReference type="AlphaFoldDB" id="A0A4P8HMM0"/>
<keyword evidence="5" id="KW-1185">Reference proteome</keyword>
<dbReference type="EMBL" id="CP040017">
    <property type="protein sequence ID" value="QCP10953.1"/>
    <property type="molecule type" value="Genomic_DNA"/>
</dbReference>
<evidence type="ECO:0000313" key="4">
    <source>
        <dbReference type="EMBL" id="QCP10953.1"/>
    </source>
</evidence>
<feature type="chain" id="PRO_5044607246" evidence="1">
    <location>
        <begin position="20"/>
        <end position="130"/>
    </location>
</feature>
<dbReference type="RefSeq" id="WP_137313829.1">
    <property type="nucleotide sequence ID" value="NZ_CP040017.1"/>
</dbReference>
<gene>
    <name evidence="4" type="ORF">FCL38_11425</name>
    <name evidence="3" type="ORF">FHS02_003336</name>
</gene>
<dbReference type="OrthoDB" id="531568at2"/>
<dbReference type="EMBL" id="JACHXS010000006">
    <property type="protein sequence ID" value="MBB3222513.1"/>
    <property type="molecule type" value="Genomic_DNA"/>
</dbReference>
<dbReference type="Pfam" id="PF14347">
    <property type="entry name" value="DUF4399"/>
    <property type="match status" value="1"/>
</dbReference>
<evidence type="ECO:0000313" key="6">
    <source>
        <dbReference type="Proteomes" id="UP000584325"/>
    </source>
</evidence>
<sequence>MKRILVMAALACGPLAALAQSPSISFVEPRDGATVRSPFVVRLDVVGKEVTRAGADVPNAGHHVLIVDGAPFAKGQAIPADAMHLHWKNGQAEDKVRLPAGTYRLTAQFANGERQSYGPELSRTITVIVK</sequence>
<keyword evidence="1" id="KW-0732">Signal</keyword>
<evidence type="ECO:0000256" key="1">
    <source>
        <dbReference type="SAM" id="SignalP"/>
    </source>
</evidence>
<dbReference type="Proteomes" id="UP000584325">
    <property type="component" value="Unassembled WGS sequence"/>
</dbReference>
<feature type="signal peptide" evidence="1">
    <location>
        <begin position="1"/>
        <end position="19"/>
    </location>
</feature>
<evidence type="ECO:0000259" key="2">
    <source>
        <dbReference type="Pfam" id="PF14347"/>
    </source>
</evidence>
<reference evidence="3 6" key="2">
    <citation type="submission" date="2020-08" db="EMBL/GenBank/DDBJ databases">
        <title>Genomic Encyclopedia of Type Strains, Phase III (KMG-III): the genomes of soil and plant-associated and newly described type strains.</title>
        <authorList>
            <person name="Whitman W."/>
        </authorList>
    </citation>
    <scope>NUCLEOTIDE SEQUENCE [LARGE SCALE GENOMIC DNA]</scope>
    <source>
        <strain evidence="3 6">CECT 7753</strain>
    </source>
</reference>
<protein>
    <submittedName>
        <fullName evidence="4">DUF4399 domain-containing protein</fullName>
    </submittedName>
</protein>
<organism evidence="3 6">
    <name type="scientific">Pseudoduganella umbonata</name>
    <dbReference type="NCBI Taxonomy" id="864828"/>
    <lineage>
        <taxon>Bacteria</taxon>
        <taxon>Pseudomonadati</taxon>
        <taxon>Pseudomonadota</taxon>
        <taxon>Betaproteobacteria</taxon>
        <taxon>Burkholderiales</taxon>
        <taxon>Oxalobacteraceae</taxon>
        <taxon>Telluria group</taxon>
        <taxon>Pseudoduganella</taxon>
    </lineage>
</organism>
<name>A0A4P8HMM0_9BURK</name>
<reference evidence="4 5" key="1">
    <citation type="submission" date="2019-05" db="EMBL/GenBank/DDBJ databases">
        <title>Draft Genome Sequences of Six Type Strains of the Genus Massilia.</title>
        <authorList>
            <person name="Miess H."/>
            <person name="Frediansyhah A."/>
            <person name="Gross H."/>
        </authorList>
    </citation>
    <scope>NUCLEOTIDE SEQUENCE [LARGE SCALE GENOMIC DNA]</scope>
    <source>
        <strain evidence="4 5">DSMZ 26121</strain>
    </source>
</reference>
<dbReference type="InterPro" id="IPR025512">
    <property type="entry name" value="DUF4399"/>
</dbReference>
<accession>A0A4P8HMM0</accession>
<feature type="domain" description="DUF4399" evidence="2">
    <location>
        <begin position="41"/>
        <end position="130"/>
    </location>
</feature>
<proteinExistence type="predicted"/>